<reference evidence="2 3" key="1">
    <citation type="submission" date="2019-06" db="EMBL/GenBank/DDBJ databases">
        <title>Sequencing the genomes of 1000 actinobacteria strains.</title>
        <authorList>
            <person name="Klenk H.-P."/>
        </authorList>
    </citation>
    <scope>NUCLEOTIDE SEQUENCE [LARGE SCALE GENOMIC DNA]</scope>
    <source>
        <strain evidence="2 3">DSM 21776</strain>
    </source>
</reference>
<evidence type="ECO:0000313" key="2">
    <source>
        <dbReference type="EMBL" id="TQN47267.1"/>
    </source>
</evidence>
<name>A0A543PT59_9MICO</name>
<comment type="caution">
    <text evidence="2">The sequence shown here is derived from an EMBL/GenBank/DDBJ whole genome shotgun (WGS) entry which is preliminary data.</text>
</comment>
<dbReference type="AlphaFoldDB" id="A0A543PT59"/>
<protein>
    <submittedName>
        <fullName evidence="2">Uncharacterized protein</fullName>
    </submittedName>
</protein>
<dbReference type="Proteomes" id="UP000320085">
    <property type="component" value="Unassembled WGS sequence"/>
</dbReference>
<gene>
    <name evidence="2" type="ORF">FHX52_0360</name>
</gene>
<sequence length="686" mass="69208">MNLSWHLSRGKSPAVPPPGPAGRSRTRWVSLIAAVALPLAILTAPNAFAGSTPPFDIGPNGSAVVPGSDGGTPLTDLFGSVKELGPLNSNTTKIGVIHNDVPPTLGLTNPNAQVDLRQAWLNTAKDSSGDDWIYFAWERDSNSGSGFIAYEFMKNAAPTACAFGPTQDDTALIANCNPWANRSGPDATQTPPAPGDFMILWDQQGGSRDLYLRVWSGTAPNLTLGAPQLLDANVSAAAYSADGFRGEAAINITDAIYGGVSRCLAFANIIPSTVTGNSDTADYKDTILTSGRTLSNCTTTTTTTPRDAAGAAIPATGVSITTAGVVQVKDSALIALTGGSANPGGTIDFTLCRANDSAGNPSATPPVAATATCDTINPVSVLVGNDVVVSDPDGAYPVTVTSPSAWVTAAGRYCWKAEYTGVSSAGIGGSSDVSTGECFKINPVTPLLTTDAGNNVTLGTAITDTASLTGTAPEPTSTVIHTSASVGPRIPAGGSITFTLFGPSTGSCGSQVTAATQSVPVTGDNTSYGPASFTPTSAGDYHWKASYNGDSPNTAGTSHNATCGETGEDVTVSTVPSSLVSDQTWVPSDSVTVSASAGGPLAGTVSFEFFTNGTCAGSSAFSTTKSVAGASSQTVLSGNAPAQTATGSFSWRVSYTSTNPAQRSIAASCHETSALTVTNGGTISSS</sequence>
<organism evidence="2 3">
    <name type="scientific">Humibacillus xanthopallidus</name>
    <dbReference type="NCBI Taxonomy" id="412689"/>
    <lineage>
        <taxon>Bacteria</taxon>
        <taxon>Bacillati</taxon>
        <taxon>Actinomycetota</taxon>
        <taxon>Actinomycetes</taxon>
        <taxon>Micrococcales</taxon>
        <taxon>Intrasporangiaceae</taxon>
        <taxon>Humibacillus</taxon>
    </lineage>
</organism>
<accession>A0A543PT59</accession>
<proteinExistence type="predicted"/>
<evidence type="ECO:0000256" key="1">
    <source>
        <dbReference type="SAM" id="MobiDB-lite"/>
    </source>
</evidence>
<dbReference type="EMBL" id="VFQF01000001">
    <property type="protein sequence ID" value="TQN47267.1"/>
    <property type="molecule type" value="Genomic_DNA"/>
</dbReference>
<feature type="region of interest" description="Disordered" evidence="1">
    <location>
        <begin position="1"/>
        <end position="23"/>
    </location>
</feature>
<evidence type="ECO:0000313" key="3">
    <source>
        <dbReference type="Proteomes" id="UP000320085"/>
    </source>
</evidence>